<dbReference type="Proteomes" id="UP000807342">
    <property type="component" value="Unassembled WGS sequence"/>
</dbReference>
<accession>A0A9P6BZ93</accession>
<dbReference type="AlphaFoldDB" id="A0A9P6BZ93"/>
<organism evidence="1 2">
    <name type="scientific">Macrolepiota fuliginosa MF-IS2</name>
    <dbReference type="NCBI Taxonomy" id="1400762"/>
    <lineage>
        <taxon>Eukaryota</taxon>
        <taxon>Fungi</taxon>
        <taxon>Dikarya</taxon>
        <taxon>Basidiomycota</taxon>
        <taxon>Agaricomycotina</taxon>
        <taxon>Agaricomycetes</taxon>
        <taxon>Agaricomycetidae</taxon>
        <taxon>Agaricales</taxon>
        <taxon>Agaricineae</taxon>
        <taxon>Agaricaceae</taxon>
        <taxon>Macrolepiota</taxon>
    </lineage>
</organism>
<gene>
    <name evidence="1" type="ORF">P691DRAFT_421197</name>
</gene>
<dbReference type="OrthoDB" id="3027122at2759"/>
<proteinExistence type="predicted"/>
<sequence length="341" mass="38287">MSSHPLRDLLMLGKPDPATHIHIASLNPDLVASEILFAMKLQLGDVSQAHVTLVVIDDETEGVLGSLRRGFDTIREKFKLDYPGRWPPESHLLQLALLASDDVDIASFLLRFIGDELRCDPVGQLKVCMKFLDGGRIVSSGAIDPSRTLGLLYRSILSGILPDHLPIAMRILRLLNFHHHGLNTVHDQARFLGPDQATFHRSIQKLHCVVYVPPVNECNTTAVRIYDHSFSDFLEDSDRSGKFYLKRGVPGYNFALRCLHWIENSTGLPSDEAIFSFSVSNGWGACCNRSDDLIPGLINRLERFDFCRLTNAHIGQASDCWKPMVYDGFAKFLQWLFSLVS</sequence>
<dbReference type="EMBL" id="MU151490">
    <property type="protein sequence ID" value="KAF9443320.1"/>
    <property type="molecule type" value="Genomic_DNA"/>
</dbReference>
<name>A0A9P6BZ93_9AGAR</name>
<comment type="caution">
    <text evidence="1">The sequence shown here is derived from an EMBL/GenBank/DDBJ whole genome shotgun (WGS) entry which is preliminary data.</text>
</comment>
<evidence type="ECO:0000313" key="1">
    <source>
        <dbReference type="EMBL" id="KAF9443320.1"/>
    </source>
</evidence>
<keyword evidence="2" id="KW-1185">Reference proteome</keyword>
<protein>
    <submittedName>
        <fullName evidence="1">Uncharacterized protein</fullName>
    </submittedName>
</protein>
<reference evidence="1" key="1">
    <citation type="submission" date="2020-11" db="EMBL/GenBank/DDBJ databases">
        <authorList>
            <consortium name="DOE Joint Genome Institute"/>
            <person name="Ahrendt S."/>
            <person name="Riley R."/>
            <person name="Andreopoulos W."/>
            <person name="Labutti K."/>
            <person name="Pangilinan J."/>
            <person name="Ruiz-Duenas F.J."/>
            <person name="Barrasa J.M."/>
            <person name="Sanchez-Garcia M."/>
            <person name="Camarero S."/>
            <person name="Miyauchi S."/>
            <person name="Serrano A."/>
            <person name="Linde D."/>
            <person name="Babiker R."/>
            <person name="Drula E."/>
            <person name="Ayuso-Fernandez I."/>
            <person name="Pacheco R."/>
            <person name="Padilla G."/>
            <person name="Ferreira P."/>
            <person name="Barriuso J."/>
            <person name="Kellner H."/>
            <person name="Castanera R."/>
            <person name="Alfaro M."/>
            <person name="Ramirez L."/>
            <person name="Pisabarro A.G."/>
            <person name="Kuo A."/>
            <person name="Tritt A."/>
            <person name="Lipzen A."/>
            <person name="He G."/>
            <person name="Yan M."/>
            <person name="Ng V."/>
            <person name="Cullen D."/>
            <person name="Martin F."/>
            <person name="Rosso M.-N."/>
            <person name="Henrissat B."/>
            <person name="Hibbett D."/>
            <person name="Martinez A.T."/>
            <person name="Grigoriev I.V."/>
        </authorList>
    </citation>
    <scope>NUCLEOTIDE SEQUENCE</scope>
    <source>
        <strain evidence="1">MF-IS2</strain>
    </source>
</reference>
<evidence type="ECO:0000313" key="2">
    <source>
        <dbReference type="Proteomes" id="UP000807342"/>
    </source>
</evidence>